<feature type="transmembrane region" description="Helical" evidence="7">
    <location>
        <begin position="224"/>
        <end position="241"/>
    </location>
</feature>
<evidence type="ECO:0000256" key="4">
    <source>
        <dbReference type="ARBA" id="ARBA00022989"/>
    </source>
</evidence>
<dbReference type="PANTHER" id="PTHR30477:SF18">
    <property type="entry name" value="METAL TRANSPORT SYSTEM MEMBRANE PROTEIN CT_417-RELATED"/>
    <property type="match status" value="1"/>
</dbReference>
<accession>A0AAW6RLG1</accession>
<proteinExistence type="inferred from homology"/>
<feature type="transmembrane region" description="Helical" evidence="7">
    <location>
        <begin position="118"/>
        <end position="141"/>
    </location>
</feature>
<protein>
    <submittedName>
        <fullName evidence="8">Metal ABC transporter permease</fullName>
    </submittedName>
</protein>
<evidence type="ECO:0000313" key="9">
    <source>
        <dbReference type="Proteomes" id="UP001237156"/>
    </source>
</evidence>
<keyword evidence="3 6" id="KW-0812">Transmembrane</keyword>
<evidence type="ECO:0000256" key="1">
    <source>
        <dbReference type="ARBA" id="ARBA00004141"/>
    </source>
</evidence>
<dbReference type="GO" id="GO:0055085">
    <property type="term" value="P:transmembrane transport"/>
    <property type="evidence" value="ECO:0007669"/>
    <property type="project" value="InterPro"/>
</dbReference>
<feature type="transmembrane region" description="Helical" evidence="7">
    <location>
        <begin position="201"/>
        <end position="218"/>
    </location>
</feature>
<dbReference type="GO" id="GO:0043190">
    <property type="term" value="C:ATP-binding cassette (ABC) transporter complex"/>
    <property type="evidence" value="ECO:0007669"/>
    <property type="project" value="InterPro"/>
</dbReference>
<dbReference type="InterPro" id="IPR037294">
    <property type="entry name" value="ABC_BtuC-like"/>
</dbReference>
<dbReference type="RefSeq" id="WP_279524508.1">
    <property type="nucleotide sequence ID" value="NZ_JARVII010000014.1"/>
</dbReference>
<dbReference type="Proteomes" id="UP001237156">
    <property type="component" value="Unassembled WGS sequence"/>
</dbReference>
<keyword evidence="4 7" id="KW-1133">Transmembrane helix</keyword>
<gene>
    <name evidence="8" type="ORF">QB898_07975</name>
</gene>
<reference evidence="8 9" key="1">
    <citation type="submission" date="2023-04" db="EMBL/GenBank/DDBJ databases">
        <title>Ottowia paracancer sp. nov., isolated from human stomach.</title>
        <authorList>
            <person name="Song Y."/>
        </authorList>
    </citation>
    <scope>NUCLEOTIDE SEQUENCE [LARGE SCALE GENOMIC DNA]</scope>
    <source>
        <strain evidence="8 9">10c7w1</strain>
    </source>
</reference>
<dbReference type="SUPFAM" id="SSF81345">
    <property type="entry name" value="ABC transporter involved in vitamin B12 uptake, BtuC"/>
    <property type="match status" value="1"/>
</dbReference>
<dbReference type="EMBL" id="JARVII010000014">
    <property type="protein sequence ID" value="MDG9699647.1"/>
    <property type="molecule type" value="Genomic_DNA"/>
</dbReference>
<dbReference type="Gene3D" id="1.10.3470.10">
    <property type="entry name" value="ABC transporter involved in vitamin B12 uptake, BtuC"/>
    <property type="match status" value="1"/>
</dbReference>
<sequence length="302" mass="31430">MSAAAPSLLDSLHQLMQSGVAAGWLPAMLQYGFVINALVAGLLLGPLLGGLGTLVVVKRFAFFSEAVGHAALTGTAIGILMGEPMTSPYGSLFGFCILFGLLLNYLRGRTGLSPDTLIGVFLAVSLALGSSLLMVLAARINIHILENVLFGSVLTVNGRDLAVLAIVTAFTLAALHRTYNRAMLASFHAPLAQARKLPVQWLDYVFVMLVTLITVAAVKVIGALLVGALLVIPAATARLLAGSMRSFFWLTVIFATVCTLTGIAVPVALDIPVPSGAAIILCAGALFLVAVAISARRSQAVH</sequence>
<comment type="subcellular location">
    <subcellularLocation>
        <location evidence="6">Cell membrane</location>
        <topology evidence="6">Multi-pass membrane protein</topology>
    </subcellularLocation>
    <subcellularLocation>
        <location evidence="1">Membrane</location>
        <topology evidence="1">Multi-pass membrane protein</topology>
    </subcellularLocation>
</comment>
<feature type="transmembrane region" description="Helical" evidence="7">
    <location>
        <begin position="28"/>
        <end position="48"/>
    </location>
</feature>
<evidence type="ECO:0000256" key="3">
    <source>
        <dbReference type="ARBA" id="ARBA00022692"/>
    </source>
</evidence>
<feature type="transmembrane region" description="Helical" evidence="7">
    <location>
        <begin position="248"/>
        <end position="269"/>
    </location>
</feature>
<feature type="transmembrane region" description="Helical" evidence="7">
    <location>
        <begin position="87"/>
        <end position="106"/>
    </location>
</feature>
<feature type="transmembrane region" description="Helical" evidence="7">
    <location>
        <begin position="275"/>
        <end position="295"/>
    </location>
</feature>
<dbReference type="GO" id="GO:0010043">
    <property type="term" value="P:response to zinc ion"/>
    <property type="evidence" value="ECO:0007669"/>
    <property type="project" value="TreeGrafter"/>
</dbReference>
<dbReference type="AlphaFoldDB" id="A0AAW6RLG1"/>
<comment type="caution">
    <text evidence="8">The sequence shown here is derived from an EMBL/GenBank/DDBJ whole genome shotgun (WGS) entry which is preliminary data.</text>
</comment>
<dbReference type="PANTHER" id="PTHR30477">
    <property type="entry name" value="ABC-TRANSPORTER METAL-BINDING PROTEIN"/>
    <property type="match status" value="1"/>
</dbReference>
<evidence type="ECO:0000256" key="5">
    <source>
        <dbReference type="ARBA" id="ARBA00023136"/>
    </source>
</evidence>
<evidence type="ECO:0000256" key="7">
    <source>
        <dbReference type="SAM" id="Phobius"/>
    </source>
</evidence>
<evidence type="ECO:0000313" key="8">
    <source>
        <dbReference type="EMBL" id="MDG9699647.1"/>
    </source>
</evidence>
<dbReference type="InterPro" id="IPR001626">
    <property type="entry name" value="ABC_TroCD"/>
</dbReference>
<feature type="transmembrane region" description="Helical" evidence="7">
    <location>
        <begin position="60"/>
        <end position="81"/>
    </location>
</feature>
<evidence type="ECO:0000256" key="6">
    <source>
        <dbReference type="RuleBase" id="RU003943"/>
    </source>
</evidence>
<keyword evidence="9" id="KW-1185">Reference proteome</keyword>
<comment type="similarity">
    <text evidence="2 6">Belongs to the ABC-3 integral membrane protein family.</text>
</comment>
<dbReference type="Pfam" id="PF00950">
    <property type="entry name" value="ABC-3"/>
    <property type="match status" value="1"/>
</dbReference>
<feature type="transmembrane region" description="Helical" evidence="7">
    <location>
        <begin position="161"/>
        <end position="180"/>
    </location>
</feature>
<evidence type="ECO:0000256" key="2">
    <source>
        <dbReference type="ARBA" id="ARBA00008034"/>
    </source>
</evidence>
<organism evidence="8 9">
    <name type="scientific">Ottowia cancrivicina</name>
    <dbReference type="NCBI Taxonomy" id="3040346"/>
    <lineage>
        <taxon>Bacteria</taxon>
        <taxon>Pseudomonadati</taxon>
        <taxon>Pseudomonadota</taxon>
        <taxon>Betaproteobacteria</taxon>
        <taxon>Burkholderiales</taxon>
        <taxon>Comamonadaceae</taxon>
        <taxon>Ottowia</taxon>
    </lineage>
</organism>
<keyword evidence="6" id="KW-0813">Transport</keyword>
<name>A0AAW6RLG1_9BURK</name>
<keyword evidence="5 7" id="KW-0472">Membrane</keyword>